<dbReference type="InterPro" id="IPR053139">
    <property type="entry name" value="Surface_bspA-like"/>
</dbReference>
<dbReference type="EMBL" id="CAKOGP040000224">
    <property type="protein sequence ID" value="CAJ1932461.1"/>
    <property type="molecule type" value="Genomic_DNA"/>
</dbReference>
<dbReference type="Gene3D" id="3.80.10.10">
    <property type="entry name" value="Ribonuclease Inhibitor"/>
    <property type="match status" value="1"/>
</dbReference>
<evidence type="ECO:0000313" key="2">
    <source>
        <dbReference type="Proteomes" id="UP001295423"/>
    </source>
</evidence>
<reference evidence="1" key="1">
    <citation type="submission" date="2023-08" db="EMBL/GenBank/DDBJ databases">
        <authorList>
            <person name="Audoor S."/>
            <person name="Bilcke G."/>
        </authorList>
    </citation>
    <scope>NUCLEOTIDE SEQUENCE</scope>
</reference>
<dbReference type="AlphaFoldDB" id="A0AAD2CGR7"/>
<protein>
    <submittedName>
        <fullName evidence="1">Uncharacterized protein</fullName>
    </submittedName>
</protein>
<keyword evidence="2" id="KW-1185">Reference proteome</keyword>
<dbReference type="InterPro" id="IPR032675">
    <property type="entry name" value="LRR_dom_sf"/>
</dbReference>
<dbReference type="PANTHER" id="PTHR45661:SF3">
    <property type="entry name" value="IG-LIKE DOMAIN-CONTAINING PROTEIN"/>
    <property type="match status" value="1"/>
</dbReference>
<dbReference type="SUPFAM" id="SSF52058">
    <property type="entry name" value="L domain-like"/>
    <property type="match status" value="1"/>
</dbReference>
<comment type="caution">
    <text evidence="1">The sequence shown here is derived from an EMBL/GenBank/DDBJ whole genome shotgun (WGS) entry which is preliminary data.</text>
</comment>
<dbReference type="Proteomes" id="UP001295423">
    <property type="component" value="Unassembled WGS sequence"/>
</dbReference>
<evidence type="ECO:0000313" key="1">
    <source>
        <dbReference type="EMBL" id="CAJ1932461.1"/>
    </source>
</evidence>
<organism evidence="1 2">
    <name type="scientific">Cylindrotheca closterium</name>
    <dbReference type="NCBI Taxonomy" id="2856"/>
    <lineage>
        <taxon>Eukaryota</taxon>
        <taxon>Sar</taxon>
        <taxon>Stramenopiles</taxon>
        <taxon>Ochrophyta</taxon>
        <taxon>Bacillariophyta</taxon>
        <taxon>Bacillariophyceae</taxon>
        <taxon>Bacillariophycidae</taxon>
        <taxon>Bacillariales</taxon>
        <taxon>Bacillariaceae</taxon>
        <taxon>Cylindrotheca</taxon>
    </lineage>
</organism>
<accession>A0AAD2CGR7</accession>
<dbReference type="InterPro" id="IPR026906">
    <property type="entry name" value="LRR_5"/>
</dbReference>
<name>A0AAD2CGR7_9STRA</name>
<gene>
    <name evidence="1" type="ORF">CYCCA115_LOCUS2848</name>
</gene>
<dbReference type="Pfam" id="PF13306">
    <property type="entry name" value="LRR_5"/>
    <property type="match status" value="1"/>
</dbReference>
<proteinExistence type="predicted"/>
<sequence length="582" mass="66770">MSDHSSVDDRVWFVYTSGITKVPQHVSHVRIDPTTVHQIPDGAFAFCQRLIEVEVLNNDAALQVCKVIGRRAFHQCLQLEDMYLPSSTQEIGDRAFEECKMLQICDLPKGLKWIGKRAFRRCESLVEVIIPPLMTDISSFSFQSCIRLLYLNLPTGLKVIRNYAFHGCILLEELKLPNTVEEIGESAFELCKSISRIKIPMSTKRIGDSAFSQCRSLKTVDMPPKSNYHNINTGLCLSMRKTFAGCTDLRNIFLPPSLDVARHSKQKVAYFDTEGDESEWITTTQKLASTTRFKDCYLLDKALTSFRSLDDARRVDGMLELRFGKEPQDGKYDNYKLHRFCYYQSHYSTTESIQWIEEMVHAARQRCAGNHYRDRYHTASNTEMMSYLLRRDSLGMTPIHILVMSSAPRIELLQTIVNLVPQSASILIDQKDIWGMTPLDCVKFPNELFEFTLGVLRLAIGRRVDFLVPEMQREVLSSLLHRLDPERPVQRRRQIIGLLQKLAQFERGEAVCIVEQALWKQKCRETDVLLQDDDEEEDYVNTASDRTRSDPSGEILSLRELCRLNCGADIVIVNVLTFLGKV</sequence>
<dbReference type="PANTHER" id="PTHR45661">
    <property type="entry name" value="SURFACE ANTIGEN"/>
    <property type="match status" value="1"/>
</dbReference>